<dbReference type="InterPro" id="IPR032816">
    <property type="entry name" value="VTT_dom"/>
</dbReference>
<dbReference type="RefSeq" id="WP_173765747.1">
    <property type="nucleotide sequence ID" value="NZ_CP048836.1"/>
</dbReference>
<evidence type="ECO:0000256" key="7">
    <source>
        <dbReference type="ARBA" id="ARBA00023157"/>
    </source>
</evidence>
<keyword evidence="4 9" id="KW-0274">FAD</keyword>
<dbReference type="AlphaFoldDB" id="A0A6C1B7H6"/>
<dbReference type="KEGG" id="azq:G3580_11800"/>
<protein>
    <submittedName>
        <fullName evidence="14">FAD-dependent oxidoreductase</fullName>
    </submittedName>
</protein>
<evidence type="ECO:0000256" key="10">
    <source>
        <dbReference type="SAM" id="Phobius"/>
    </source>
</evidence>
<evidence type="ECO:0000313" key="14">
    <source>
        <dbReference type="EMBL" id="QID18260.1"/>
    </source>
</evidence>
<dbReference type="PRINTS" id="PR00411">
    <property type="entry name" value="PNDRDTASEI"/>
</dbReference>
<feature type="transmembrane region" description="Helical" evidence="10">
    <location>
        <begin position="163"/>
        <end position="180"/>
    </location>
</feature>
<dbReference type="PANTHER" id="PTHR43014">
    <property type="entry name" value="MERCURIC REDUCTASE"/>
    <property type="match status" value="1"/>
</dbReference>
<evidence type="ECO:0000256" key="8">
    <source>
        <dbReference type="ARBA" id="ARBA00023284"/>
    </source>
</evidence>
<dbReference type="GO" id="GO:0003955">
    <property type="term" value="F:NAD(P)H dehydrogenase (quinone) activity"/>
    <property type="evidence" value="ECO:0007669"/>
    <property type="project" value="TreeGrafter"/>
</dbReference>
<dbReference type="GO" id="GO:0050660">
    <property type="term" value="F:flavin adenine dinucleotide binding"/>
    <property type="evidence" value="ECO:0007669"/>
    <property type="project" value="TreeGrafter"/>
</dbReference>
<keyword evidence="6 9" id="KW-0560">Oxidoreductase</keyword>
<evidence type="ECO:0000256" key="2">
    <source>
        <dbReference type="ARBA" id="ARBA00007532"/>
    </source>
</evidence>
<evidence type="ECO:0000313" key="15">
    <source>
        <dbReference type="Proteomes" id="UP000501991"/>
    </source>
</evidence>
<dbReference type="Pfam" id="PF09335">
    <property type="entry name" value="VTT_dom"/>
    <property type="match status" value="1"/>
</dbReference>
<accession>A0A6C1B7H6</accession>
<gene>
    <name evidence="14" type="ORF">G3580_11800</name>
</gene>
<dbReference type="Gene3D" id="3.30.390.30">
    <property type="match status" value="1"/>
</dbReference>
<feature type="domain" description="FAD/NAD(P)-binding" evidence="12">
    <location>
        <begin position="241"/>
        <end position="560"/>
    </location>
</feature>
<keyword evidence="10" id="KW-0812">Transmembrane</keyword>
<dbReference type="Pfam" id="PF07992">
    <property type="entry name" value="Pyr_redox_2"/>
    <property type="match status" value="1"/>
</dbReference>
<evidence type="ECO:0000256" key="6">
    <source>
        <dbReference type="ARBA" id="ARBA00023002"/>
    </source>
</evidence>
<feature type="transmembrane region" description="Helical" evidence="10">
    <location>
        <begin position="54"/>
        <end position="76"/>
    </location>
</feature>
<dbReference type="GO" id="GO:0016668">
    <property type="term" value="F:oxidoreductase activity, acting on a sulfur group of donors, NAD(P) as acceptor"/>
    <property type="evidence" value="ECO:0007669"/>
    <property type="project" value="InterPro"/>
</dbReference>
<organism evidence="14 15">
    <name type="scientific">Nitrogeniibacter mangrovi</name>
    <dbReference type="NCBI Taxonomy" id="2016596"/>
    <lineage>
        <taxon>Bacteria</taxon>
        <taxon>Pseudomonadati</taxon>
        <taxon>Pseudomonadota</taxon>
        <taxon>Betaproteobacteria</taxon>
        <taxon>Rhodocyclales</taxon>
        <taxon>Zoogloeaceae</taxon>
        <taxon>Nitrogeniibacter</taxon>
    </lineage>
</organism>
<dbReference type="Proteomes" id="UP000501991">
    <property type="component" value="Chromosome"/>
</dbReference>
<feature type="transmembrane region" description="Helical" evidence="10">
    <location>
        <begin position="134"/>
        <end position="156"/>
    </location>
</feature>
<dbReference type="PROSITE" id="PS00076">
    <property type="entry name" value="PYRIDINE_REDOX_1"/>
    <property type="match status" value="1"/>
</dbReference>
<evidence type="ECO:0000259" key="11">
    <source>
        <dbReference type="Pfam" id="PF02852"/>
    </source>
</evidence>
<keyword evidence="15" id="KW-1185">Reference proteome</keyword>
<evidence type="ECO:0000259" key="12">
    <source>
        <dbReference type="Pfam" id="PF07992"/>
    </source>
</evidence>
<evidence type="ECO:0000259" key="13">
    <source>
        <dbReference type="Pfam" id="PF09335"/>
    </source>
</evidence>
<evidence type="ECO:0000256" key="4">
    <source>
        <dbReference type="ARBA" id="ARBA00022827"/>
    </source>
</evidence>
<dbReference type="InterPro" id="IPR012999">
    <property type="entry name" value="Pyr_OxRdtase_I_AS"/>
</dbReference>
<name>A0A6C1B7H6_9RHOO</name>
<evidence type="ECO:0000256" key="3">
    <source>
        <dbReference type="ARBA" id="ARBA00022630"/>
    </source>
</evidence>
<feature type="transmembrane region" description="Helical" evidence="10">
    <location>
        <begin position="192"/>
        <end position="214"/>
    </location>
</feature>
<keyword evidence="7" id="KW-1015">Disulfide bond</keyword>
<keyword evidence="10" id="KW-1133">Transmembrane helix</keyword>
<evidence type="ECO:0000256" key="9">
    <source>
        <dbReference type="RuleBase" id="RU003691"/>
    </source>
</evidence>
<dbReference type="Pfam" id="PF02852">
    <property type="entry name" value="Pyr_redox_dim"/>
    <property type="match status" value="1"/>
</dbReference>
<reference evidence="14 15" key="1">
    <citation type="submission" date="2020-02" db="EMBL/GenBank/DDBJ databases">
        <title>Nitrogenibacter mangrovi gen. nov., sp. nov. isolated from mangrove sediment, a denitrifying betaproteobacterium.</title>
        <authorList>
            <person name="Liao H."/>
            <person name="Tian Y."/>
        </authorList>
    </citation>
    <scope>NUCLEOTIDE SEQUENCE [LARGE SCALE GENOMIC DNA]</scope>
    <source>
        <strain evidence="14 15">M9-3-2</strain>
    </source>
</reference>
<keyword evidence="10" id="KW-0472">Membrane</keyword>
<proteinExistence type="inferred from homology"/>
<dbReference type="EMBL" id="CP048836">
    <property type="protein sequence ID" value="QID18260.1"/>
    <property type="molecule type" value="Genomic_DNA"/>
</dbReference>
<evidence type="ECO:0000256" key="5">
    <source>
        <dbReference type="ARBA" id="ARBA00022857"/>
    </source>
</evidence>
<sequence>MDKKKLGLAALLIALVAAYFLLDLGRFFSLDYFKSQQAAIDAYRNTHPWTTAGLFFAVYVAVTALSFPGAAVLTLVAGAIFGLWWGTLIVSFASTLGATLAFLVSRFLLHDWVQQRFGDRLKAINEGVRREGGFYLFTLRLVPAFPFFVINLVMGLTPIRTRTFYWVSQLGMLAGTVVYVNAGLQLSQIDSLAGILSPGLLGAFALLGVFPLIARRVVAAVQARKVFAPWAARRPARFERNLIVIGGGSAGLVTAYIAAAVKAKVTLVEQHKLGGDCLNTGCVPSKALIRSAKFLSHVQRANDFGIDAAEARVDFARVMERVQSVVRAVEPHDSAERYTALGVDVIQGSAKIVTPWAVEITGADGRTQTLTTRAIVIATGARPFVPPIPGIDDVGYLTSDTLWELRERPRRLLVLGGGPIGCELTQAFARLGSQVTQVEMLPRLMAREDEDVAEAVMARFVAEGIDVRVGTKAVRFLVEDGEKILVAEREGHEERIAFDAVIVAVGRAANLTGFGLEDLGIPTAKTVDTNAFLQTLYPNIYAAGDVAGPYQFTHTAAHQAWYAAVNALFDPFKTFKADYSVIPWATFVEPEVARVGLNEQDAKAQGIAYELTRFGIDDLDRAIADGEAHGFVKVLTVPGKDRILGVTLVGEHAGDLIAEYVLAMKHGIGLNKILGTIHIYPTLAEANKYAAGEWKRAHAPQKLLEWVERFHAWRRH</sequence>
<dbReference type="PRINTS" id="PR00368">
    <property type="entry name" value="FADPNR"/>
</dbReference>
<keyword evidence="3 9" id="KW-0285">Flavoprotein</keyword>
<comment type="similarity">
    <text evidence="2 9">Belongs to the class-I pyridine nucleotide-disulfide oxidoreductase family.</text>
</comment>
<dbReference type="SUPFAM" id="SSF55424">
    <property type="entry name" value="FAD/NAD-linked reductases, dimerisation (C-terminal) domain"/>
    <property type="match status" value="1"/>
</dbReference>
<feature type="domain" description="Pyridine nucleotide-disulphide oxidoreductase dimerisation" evidence="11">
    <location>
        <begin position="582"/>
        <end position="690"/>
    </location>
</feature>
<dbReference type="PANTHER" id="PTHR43014:SF2">
    <property type="entry name" value="MERCURIC REDUCTASE"/>
    <property type="match status" value="1"/>
</dbReference>
<dbReference type="InterPro" id="IPR036188">
    <property type="entry name" value="FAD/NAD-bd_sf"/>
</dbReference>
<feature type="transmembrane region" description="Helical" evidence="10">
    <location>
        <begin position="83"/>
        <end position="104"/>
    </location>
</feature>
<feature type="domain" description="VTT" evidence="13">
    <location>
        <begin position="71"/>
        <end position="183"/>
    </location>
</feature>
<dbReference type="FunFam" id="3.30.390.30:FF:000001">
    <property type="entry name" value="Dihydrolipoyl dehydrogenase"/>
    <property type="match status" value="1"/>
</dbReference>
<evidence type="ECO:0000256" key="1">
    <source>
        <dbReference type="ARBA" id="ARBA00001974"/>
    </source>
</evidence>
<dbReference type="InterPro" id="IPR016156">
    <property type="entry name" value="FAD/NAD-linked_Rdtase_dimer_sf"/>
</dbReference>
<keyword evidence="8 9" id="KW-0676">Redox-active center</keyword>
<feature type="transmembrane region" description="Helical" evidence="10">
    <location>
        <begin position="242"/>
        <end position="261"/>
    </location>
</feature>
<dbReference type="SUPFAM" id="SSF51905">
    <property type="entry name" value="FAD/NAD(P)-binding domain"/>
    <property type="match status" value="1"/>
</dbReference>
<comment type="cofactor">
    <cofactor evidence="1">
        <name>FAD</name>
        <dbReference type="ChEBI" id="CHEBI:57692"/>
    </cofactor>
</comment>
<dbReference type="Gene3D" id="3.50.50.60">
    <property type="entry name" value="FAD/NAD(P)-binding domain"/>
    <property type="match status" value="2"/>
</dbReference>
<dbReference type="InterPro" id="IPR023753">
    <property type="entry name" value="FAD/NAD-binding_dom"/>
</dbReference>
<dbReference type="InterPro" id="IPR004099">
    <property type="entry name" value="Pyr_nucl-diS_OxRdtase_dimer"/>
</dbReference>
<keyword evidence="5" id="KW-0521">NADP</keyword>